<dbReference type="InterPro" id="IPR040794">
    <property type="entry name" value="CE2_N"/>
</dbReference>
<dbReference type="CDD" id="cd01831">
    <property type="entry name" value="Endoglucanase_E_like"/>
    <property type="match status" value="1"/>
</dbReference>
<reference evidence="3" key="1">
    <citation type="journal article" date="2019" name="Int. J. Syst. Evol. Microbiol.">
        <title>The Global Catalogue of Microorganisms (GCM) 10K type strain sequencing project: providing services to taxonomists for standard genome sequencing and annotation.</title>
        <authorList>
            <consortium name="The Broad Institute Genomics Platform"/>
            <consortium name="The Broad Institute Genome Sequencing Center for Infectious Disease"/>
            <person name="Wu L."/>
            <person name="Ma J."/>
        </authorList>
    </citation>
    <scope>NUCLEOTIDE SEQUENCE [LARGE SCALE GENOMIC DNA]</scope>
    <source>
        <strain evidence="3">CCUG 53762</strain>
    </source>
</reference>
<dbReference type="PANTHER" id="PTHR37834">
    <property type="entry name" value="GDSL-LIKE LIPASE/ACYLHYDROLASE DOMAIN PROTEIN (AFU_ORTHOLOGUE AFUA_2G00620)"/>
    <property type="match status" value="1"/>
</dbReference>
<dbReference type="InterPro" id="IPR037461">
    <property type="entry name" value="CtCE2-like_dom"/>
</dbReference>
<name>A0ABW4ICL7_9SPHI</name>
<comment type="caution">
    <text evidence="2">The sequence shown here is derived from an EMBL/GenBank/DDBJ whole genome shotgun (WGS) entry which is preliminary data.</text>
</comment>
<dbReference type="PANTHER" id="PTHR37834:SF2">
    <property type="entry name" value="ESTERASE, SGNH HYDROLASE-TYPE"/>
    <property type="match status" value="1"/>
</dbReference>
<dbReference type="Gene3D" id="3.40.50.1110">
    <property type="entry name" value="SGNH hydrolase"/>
    <property type="match status" value="1"/>
</dbReference>
<dbReference type="Proteomes" id="UP001597118">
    <property type="component" value="Unassembled WGS sequence"/>
</dbReference>
<dbReference type="RefSeq" id="WP_379662867.1">
    <property type="nucleotide sequence ID" value="NZ_JBHUDG010000017.1"/>
</dbReference>
<dbReference type="InterPro" id="IPR052762">
    <property type="entry name" value="PCW_deacetylase/CE"/>
</dbReference>
<dbReference type="Pfam" id="PF17996">
    <property type="entry name" value="CE2_N"/>
    <property type="match status" value="1"/>
</dbReference>
<dbReference type="InterPro" id="IPR036514">
    <property type="entry name" value="SGNH_hydro_sf"/>
</dbReference>
<feature type="domain" description="Carbohydrate esterase 2 N-terminal" evidence="1">
    <location>
        <begin position="44"/>
        <end position="157"/>
    </location>
</feature>
<proteinExistence type="predicted"/>
<evidence type="ECO:0000313" key="2">
    <source>
        <dbReference type="EMBL" id="MFD1630490.1"/>
    </source>
</evidence>
<keyword evidence="3" id="KW-1185">Reference proteome</keyword>
<evidence type="ECO:0000259" key="1">
    <source>
        <dbReference type="Pfam" id="PF17996"/>
    </source>
</evidence>
<organism evidence="2 3">
    <name type="scientific">Pseudopedobacter beijingensis</name>
    <dbReference type="NCBI Taxonomy" id="1207056"/>
    <lineage>
        <taxon>Bacteria</taxon>
        <taxon>Pseudomonadati</taxon>
        <taxon>Bacteroidota</taxon>
        <taxon>Sphingobacteriia</taxon>
        <taxon>Sphingobacteriales</taxon>
        <taxon>Sphingobacteriaceae</taxon>
        <taxon>Pseudopedobacter</taxon>
    </lineage>
</organism>
<evidence type="ECO:0000313" key="3">
    <source>
        <dbReference type="Proteomes" id="UP001597118"/>
    </source>
</evidence>
<dbReference type="Gene3D" id="2.60.120.260">
    <property type="entry name" value="Galactose-binding domain-like"/>
    <property type="match status" value="1"/>
</dbReference>
<gene>
    <name evidence="2" type="ORF">ACFSAH_11415</name>
</gene>
<dbReference type="EMBL" id="JBHUDG010000017">
    <property type="protein sequence ID" value="MFD1630490.1"/>
    <property type="molecule type" value="Genomic_DNA"/>
</dbReference>
<sequence>MKNTLIIFWAMMCLCACNKTDSSVPTNKQQNHTTINFDNSKIQYEGRVEIKPNDAAYLYWTGTAVRLRFNGTGISVSMQDFSTGNDNYFYVIVDKQIKGKIKIEKDLRSYTLIQNLPEDNHEVELFKITHMHPGYKRSYSKLYDFELLGKGEILDPPAPKKRKIEFYGNSITCGLANEDDSGADRNASIYENNYLTYGAITARHFDAQYYCIARSGIGLMASTSNLTMPQMYNLLNPFDTKSKWDFTKYTPDIVVVNLLQNDASLLVNPVTGEVVENYQDFIRKIRTVYPQAHIICALGNMGAVNIPKWPQIIKDAVEGLNDNKVYTHFFTYRGKSGHPSVAEHEDMANSLINFIESNIEW</sequence>
<protein>
    <submittedName>
        <fullName evidence="2">Electron transporter RnfD</fullName>
    </submittedName>
</protein>
<dbReference type="SUPFAM" id="SSF52266">
    <property type="entry name" value="SGNH hydrolase"/>
    <property type="match status" value="1"/>
</dbReference>
<accession>A0ABW4ICL7</accession>